<evidence type="ECO:0000256" key="1">
    <source>
        <dbReference type="ARBA" id="ARBA00022729"/>
    </source>
</evidence>
<dbReference type="InterPro" id="IPR044060">
    <property type="entry name" value="Bacterial_rp_domain"/>
</dbReference>
<dbReference type="AlphaFoldDB" id="A0A090X2U7"/>
<dbReference type="SMART" id="SM00710">
    <property type="entry name" value="PbH1"/>
    <property type="match status" value="5"/>
</dbReference>
<dbReference type="InterPro" id="IPR012334">
    <property type="entry name" value="Pectin_lyas_fold"/>
</dbReference>
<reference evidence="4 5" key="1">
    <citation type="journal article" date="2014" name="Genome Announc.">
        <title>Draft Genome Sequences of Marine Flavobacterium Nonlabens Strains NR17, NR24, NR27, NR32, NR33, and Ara13.</title>
        <authorList>
            <person name="Nakanishi M."/>
            <person name="Meirelles P."/>
            <person name="Suzuki R."/>
            <person name="Takatani N."/>
            <person name="Mino S."/>
            <person name="Suda W."/>
            <person name="Oshima K."/>
            <person name="Hattori M."/>
            <person name="Ohkuma M."/>
            <person name="Hosokawa M."/>
            <person name="Miyashita K."/>
            <person name="Thompson F.L."/>
            <person name="Niwa A."/>
            <person name="Sawabe T."/>
            <person name="Sawabe T."/>
        </authorList>
    </citation>
    <scope>NUCLEOTIDE SEQUENCE [LARGE SCALE GENOMIC DNA]</scope>
    <source>
        <strain evidence="5">JCM19275</strain>
    </source>
</reference>
<proteinExistence type="predicted"/>
<name>A0A090X2U7_NONUL</name>
<gene>
    <name evidence="4" type="ORF">JCM19275_941</name>
</gene>
<dbReference type="NCBIfam" id="NF041518">
    <property type="entry name" value="choice_anch_Q"/>
    <property type="match status" value="1"/>
</dbReference>
<dbReference type="Gene3D" id="2.160.20.10">
    <property type="entry name" value="Single-stranded right-handed beta-helix, Pectin lyase-like"/>
    <property type="match status" value="1"/>
</dbReference>
<protein>
    <submittedName>
        <fullName evidence="4">Uncharacterized protein</fullName>
    </submittedName>
</protein>
<dbReference type="NCBIfam" id="TIGR02543">
    <property type="entry name" value="List_Bact_rpt"/>
    <property type="match status" value="1"/>
</dbReference>
<evidence type="ECO:0000313" key="5">
    <source>
        <dbReference type="Proteomes" id="UP000029647"/>
    </source>
</evidence>
<feature type="domain" description="Secretion system C-terminal sorting" evidence="2">
    <location>
        <begin position="482"/>
        <end position="545"/>
    </location>
</feature>
<sequence>MGDATRTDNSLTVIELRASDFVIDGCTITGGYSSITGGSDTRESFGAAIYTNTPDAGATITNCIIEKNLAYNGGAGIFVQPNSGITNFTLESCIIRDNYSRYGTGLWFMAGVTATSNLIISNSLFYNNLSGSTSDSSGTFFAGGAGSSMWLRTLNSASTVSAFIVNTSFIDNKELGNGFTVPNSNRRSTIWTTNINSSDPSKLSLTVSNSDFNNNTWLNGGINSVTSPIGDVLQSTVNGGNSNIIVDNSIDVNGFVEITNKTNIISTAATYVNATSQDFSPAAGSSAIDAGNNNSIFSSSNLDLNGNTRIVNTTVDIGAYEYNTTTPTYDLTTTVVGLGTVTPASGTTFNQGDTANLVATPATGWQFDGWSGDLTSTNANESLLMDANKSVTATFSLITYTVTVTVVGQGSYSLPGSGVFLPGGLTSITAIPDSGYQFVGWSGDITSTQNPLQLQVTSDFNITATFSTTAGLEDRKAFDFIVYPNPVQDAIKIDGEFAFAKAELYNLQGQLLKTYFSKEIDVKNLTSGIYIIKAIDQSDKVSTQQFIKK</sequence>
<dbReference type="InterPro" id="IPR026444">
    <property type="entry name" value="Secre_tail"/>
</dbReference>
<feature type="domain" description="Bacterial repeat" evidence="3">
    <location>
        <begin position="329"/>
        <end position="398"/>
    </location>
</feature>
<dbReference type="InterPro" id="IPR011050">
    <property type="entry name" value="Pectin_lyase_fold/virulence"/>
</dbReference>
<dbReference type="Pfam" id="PF18998">
    <property type="entry name" value="Flg_new_2"/>
    <property type="match status" value="2"/>
</dbReference>
<feature type="domain" description="Bacterial repeat" evidence="3">
    <location>
        <begin position="400"/>
        <end position="468"/>
    </location>
</feature>
<accession>A0A090X2U7</accession>
<dbReference type="SUPFAM" id="SSF51126">
    <property type="entry name" value="Pectin lyase-like"/>
    <property type="match status" value="1"/>
</dbReference>
<evidence type="ECO:0000259" key="3">
    <source>
        <dbReference type="Pfam" id="PF18998"/>
    </source>
</evidence>
<keyword evidence="1" id="KW-0732">Signal</keyword>
<dbReference type="EMBL" id="BBNT01000003">
    <property type="protein sequence ID" value="GAL74902.1"/>
    <property type="molecule type" value="Genomic_DNA"/>
</dbReference>
<dbReference type="InterPro" id="IPR059226">
    <property type="entry name" value="Choice_anch_Q_dom"/>
</dbReference>
<dbReference type="Pfam" id="PF18962">
    <property type="entry name" value="Por_Secre_tail"/>
    <property type="match status" value="1"/>
</dbReference>
<comment type="caution">
    <text evidence="4">The sequence shown here is derived from an EMBL/GenBank/DDBJ whole genome shotgun (WGS) entry which is preliminary data.</text>
</comment>
<dbReference type="NCBIfam" id="TIGR04183">
    <property type="entry name" value="Por_Secre_tail"/>
    <property type="match status" value="1"/>
</dbReference>
<organism evidence="4 5">
    <name type="scientific">Nonlabens ulvanivorans</name>
    <name type="common">Persicivirga ulvanivorans</name>
    <dbReference type="NCBI Taxonomy" id="906888"/>
    <lineage>
        <taxon>Bacteria</taxon>
        <taxon>Pseudomonadati</taxon>
        <taxon>Bacteroidota</taxon>
        <taxon>Flavobacteriia</taxon>
        <taxon>Flavobacteriales</taxon>
        <taxon>Flavobacteriaceae</taxon>
        <taxon>Nonlabens</taxon>
    </lineage>
</organism>
<dbReference type="InterPro" id="IPR013378">
    <property type="entry name" value="InlB-like_B-rpt"/>
</dbReference>
<dbReference type="Proteomes" id="UP000029647">
    <property type="component" value="Unassembled WGS sequence"/>
</dbReference>
<dbReference type="InterPro" id="IPR006626">
    <property type="entry name" value="PbH1"/>
</dbReference>
<evidence type="ECO:0000259" key="2">
    <source>
        <dbReference type="Pfam" id="PF18962"/>
    </source>
</evidence>
<evidence type="ECO:0000313" key="4">
    <source>
        <dbReference type="EMBL" id="GAL74902.1"/>
    </source>
</evidence>